<evidence type="ECO:0000256" key="1">
    <source>
        <dbReference type="SAM" id="Phobius"/>
    </source>
</evidence>
<sequence>MKNLKAKNQDTFQNQLKKFKMLIVGSKMAKFSSILLICISFILMFYSEKNMIVIISLVIGSAVLVVYIFKFLLLKNIDQKSYTQMSLTSSISKFRAYVTQRKKFELLYISIWALSLTPFLSSYLGSGLEAIMAALIFITITAVLGMLGFIKAEKELKTLEAKI</sequence>
<feature type="transmembrane region" description="Helical" evidence="1">
    <location>
        <begin position="130"/>
        <end position="150"/>
    </location>
</feature>
<dbReference type="HOGENOM" id="CLU_1624779_0_0_10"/>
<dbReference type="eggNOG" id="ENOG50346N5">
    <property type="taxonomic scope" value="Bacteria"/>
</dbReference>
<evidence type="ECO:0000313" key="2">
    <source>
        <dbReference type="EMBL" id="EHQ03160.1"/>
    </source>
</evidence>
<keyword evidence="1" id="KW-0472">Membrane</keyword>
<feature type="transmembrane region" description="Helical" evidence="1">
    <location>
        <begin position="52"/>
        <end position="73"/>
    </location>
</feature>
<feature type="transmembrane region" description="Helical" evidence="1">
    <location>
        <begin position="21"/>
        <end position="46"/>
    </location>
</feature>
<organism evidence="2 3">
    <name type="scientific">Gillisia limnaea (strain DSM 15749 / LMG 21470 / R-8282)</name>
    <dbReference type="NCBI Taxonomy" id="865937"/>
    <lineage>
        <taxon>Bacteria</taxon>
        <taxon>Pseudomonadati</taxon>
        <taxon>Bacteroidota</taxon>
        <taxon>Flavobacteriia</taxon>
        <taxon>Flavobacteriales</taxon>
        <taxon>Flavobacteriaceae</taxon>
        <taxon>Gillisia</taxon>
    </lineage>
</organism>
<protein>
    <submittedName>
        <fullName evidence="2">Uncharacterized protein</fullName>
    </submittedName>
</protein>
<gene>
    <name evidence="2" type="ORF">Gilli_2540</name>
</gene>
<keyword evidence="3" id="KW-1185">Reference proteome</keyword>
<dbReference type="EMBL" id="JH594606">
    <property type="protein sequence ID" value="EHQ03160.1"/>
    <property type="molecule type" value="Genomic_DNA"/>
</dbReference>
<dbReference type="RefSeq" id="WP_006989467.1">
    <property type="nucleotide sequence ID" value="NZ_JH594606.1"/>
</dbReference>
<name>H2BXN6_GILLR</name>
<accession>H2BXN6</accession>
<proteinExistence type="predicted"/>
<dbReference type="AlphaFoldDB" id="H2BXN6"/>
<dbReference type="Proteomes" id="UP000003844">
    <property type="component" value="Unassembled WGS sequence"/>
</dbReference>
<reference evidence="3" key="1">
    <citation type="journal article" date="2012" name="Stand. Genomic Sci.">
        <title>Genome sequence of the Antarctic rhodopsins-containing flavobacterium Gillisia limnaea type strain (R-8282(T)).</title>
        <authorList>
            <person name="Riedel T."/>
            <person name="Held B."/>
            <person name="Nolan M."/>
            <person name="Lucas S."/>
            <person name="Lapidus A."/>
            <person name="Tice H."/>
            <person name="Del Rio T.G."/>
            <person name="Cheng J.F."/>
            <person name="Han C."/>
            <person name="Tapia R."/>
            <person name="Goodwin L.A."/>
            <person name="Pitluck S."/>
            <person name="Liolios K."/>
            <person name="Mavromatis K."/>
            <person name="Pagani I."/>
            <person name="Ivanova N."/>
            <person name="Mikhailova N."/>
            <person name="Pati A."/>
            <person name="Chen A."/>
            <person name="Palaniappan K."/>
            <person name="Land M."/>
            <person name="Rohde M."/>
            <person name="Tindall B.J."/>
            <person name="Detter J.C."/>
            <person name="Goker M."/>
            <person name="Bristow J."/>
            <person name="Eisen J.A."/>
            <person name="Markowitz V."/>
            <person name="Hugenholtz P."/>
            <person name="Kyrpides N.C."/>
            <person name="Klenk H.P."/>
            <person name="Woyke T."/>
        </authorList>
    </citation>
    <scope>NUCLEOTIDE SEQUENCE [LARGE SCALE GENOMIC DNA]</scope>
    <source>
        <strain evidence="3">DSM 15749 / LMG 21470 / R-8282</strain>
    </source>
</reference>
<keyword evidence="1" id="KW-1133">Transmembrane helix</keyword>
<dbReference type="OrthoDB" id="1447076at2"/>
<feature type="transmembrane region" description="Helical" evidence="1">
    <location>
        <begin position="106"/>
        <end position="124"/>
    </location>
</feature>
<keyword evidence="1" id="KW-0812">Transmembrane</keyword>
<evidence type="ECO:0000313" key="3">
    <source>
        <dbReference type="Proteomes" id="UP000003844"/>
    </source>
</evidence>